<organism evidence="1 2">
    <name type="scientific">Yersinia rohdei</name>
    <dbReference type="NCBI Taxonomy" id="29485"/>
    <lineage>
        <taxon>Bacteria</taxon>
        <taxon>Pseudomonadati</taxon>
        <taxon>Pseudomonadota</taxon>
        <taxon>Gammaproteobacteria</taxon>
        <taxon>Enterobacterales</taxon>
        <taxon>Yersiniaceae</taxon>
        <taxon>Yersinia</taxon>
    </lineage>
</organism>
<dbReference type="Proteomes" id="UP000042054">
    <property type="component" value="Unassembled WGS sequence"/>
</dbReference>
<evidence type="ECO:0000313" key="1">
    <source>
        <dbReference type="EMBL" id="CQI89502.1"/>
    </source>
</evidence>
<protein>
    <submittedName>
        <fullName evidence="1">Uncharacterized protein</fullName>
    </submittedName>
</protein>
<reference evidence="1 2" key="1">
    <citation type="submission" date="2015-03" db="EMBL/GenBank/DDBJ databases">
        <authorList>
            <person name="Murphy D."/>
        </authorList>
    </citation>
    <scope>NUCLEOTIDE SEQUENCE [LARGE SCALE GENOMIC DNA]</scope>
    <source>
        <strain evidence="1 2">68/02</strain>
    </source>
</reference>
<evidence type="ECO:0000313" key="2">
    <source>
        <dbReference type="Proteomes" id="UP000042054"/>
    </source>
</evidence>
<name>A0A0U1HRY8_YERRO</name>
<sequence>MLLKLVWQSLWHIPRVTESSYSDNLCLESNNKDNNYHCNYQYHLINYALNLWTQNLWRMG</sequence>
<dbReference type="EMBL" id="CTKE01000006">
    <property type="protein sequence ID" value="CQI89502.1"/>
    <property type="molecule type" value="Genomic_DNA"/>
</dbReference>
<accession>A0A0U1HRY8</accession>
<dbReference type="STRING" id="29485.CH64_2945"/>
<proteinExistence type="predicted"/>
<dbReference type="AlphaFoldDB" id="A0A0U1HRY8"/>
<gene>
    <name evidence="1" type="ORF">ERS008555_01631</name>
</gene>